<dbReference type="AlphaFoldDB" id="A4AA41"/>
<dbReference type="InterPro" id="IPR022272">
    <property type="entry name" value="Lipocalin_CS"/>
</dbReference>
<keyword evidence="6 12" id="KW-0472">Membrane</keyword>
<evidence type="ECO:0000256" key="7">
    <source>
        <dbReference type="ARBA" id="ARBA00023139"/>
    </source>
</evidence>
<dbReference type="eggNOG" id="COG3040">
    <property type="taxonomic scope" value="Bacteria"/>
</dbReference>
<evidence type="ECO:0000256" key="10">
    <source>
        <dbReference type="ARBA" id="ARBA00057024"/>
    </source>
</evidence>
<dbReference type="PRINTS" id="PR01171">
    <property type="entry name" value="BCTLIPOCALIN"/>
</dbReference>
<dbReference type="CDD" id="cd19438">
    <property type="entry name" value="lipocalin_Blc-like"/>
    <property type="match status" value="1"/>
</dbReference>
<organism evidence="14 15">
    <name type="scientific">Congregibacter litoralis KT71</name>
    <dbReference type="NCBI Taxonomy" id="314285"/>
    <lineage>
        <taxon>Bacteria</taxon>
        <taxon>Pseudomonadati</taxon>
        <taxon>Pseudomonadota</taxon>
        <taxon>Gammaproteobacteria</taxon>
        <taxon>Cellvibrionales</taxon>
        <taxon>Halieaceae</taxon>
        <taxon>Congregibacter</taxon>
    </lineage>
</organism>
<keyword evidence="4" id="KW-0732">Signal</keyword>
<name>A4AA41_9GAMM</name>
<comment type="caution">
    <text evidence="14">The sequence shown here is derived from an EMBL/GenBank/DDBJ whole genome shotgun (WGS) entry which is preliminary data.</text>
</comment>
<dbReference type="Gene3D" id="2.40.128.20">
    <property type="match status" value="1"/>
</dbReference>
<evidence type="ECO:0000256" key="12">
    <source>
        <dbReference type="PIRNR" id="PIRNR036893"/>
    </source>
</evidence>
<dbReference type="PROSITE" id="PS51257">
    <property type="entry name" value="PROKAR_LIPOPROTEIN"/>
    <property type="match status" value="1"/>
</dbReference>
<dbReference type="InterPro" id="IPR002446">
    <property type="entry name" value="Lipocalin_bac"/>
</dbReference>
<dbReference type="InterPro" id="IPR047202">
    <property type="entry name" value="Lipocalin_Blc-like_dom"/>
</dbReference>
<dbReference type="Pfam" id="PF08212">
    <property type="entry name" value="Lipocalin_2"/>
    <property type="match status" value="1"/>
</dbReference>
<keyword evidence="15" id="KW-1185">Reference proteome</keyword>
<dbReference type="FunFam" id="2.40.128.20:FF:000002">
    <property type="entry name" value="Outer membrane lipoprotein Blc"/>
    <property type="match status" value="1"/>
</dbReference>
<dbReference type="PANTHER" id="PTHR10612:SF34">
    <property type="entry name" value="APOLIPOPROTEIN D"/>
    <property type="match status" value="1"/>
</dbReference>
<dbReference type="InterPro" id="IPR012674">
    <property type="entry name" value="Calycin"/>
</dbReference>
<proteinExistence type="inferred from homology"/>
<evidence type="ECO:0000313" key="14">
    <source>
        <dbReference type="EMBL" id="EAQ97358.2"/>
    </source>
</evidence>
<protein>
    <recommendedName>
        <fullName evidence="11 12">Outer membrane lipoprotein Blc</fullName>
    </recommendedName>
</protein>
<comment type="function">
    <text evidence="10 12">Involved in the storage or transport of lipids necessary for membrane maintenance under stressful conditions. Displays a binding preference for lysophospholipids.</text>
</comment>
<feature type="domain" description="Lipocalin/cytosolic fatty-acid binding" evidence="13">
    <location>
        <begin position="49"/>
        <end position="188"/>
    </location>
</feature>
<dbReference type="STRING" id="314285.KT71_08259"/>
<dbReference type="PANTHER" id="PTHR10612">
    <property type="entry name" value="APOLIPOPROTEIN D"/>
    <property type="match status" value="1"/>
</dbReference>
<dbReference type="HOGENOM" id="CLU_068449_3_0_6"/>
<evidence type="ECO:0000256" key="4">
    <source>
        <dbReference type="ARBA" id="ARBA00022729"/>
    </source>
</evidence>
<dbReference type="InterPro" id="IPR022271">
    <property type="entry name" value="Lipocalin_ApoD"/>
</dbReference>
<comment type="subcellular location">
    <subcellularLocation>
        <location evidence="1">Cell outer membrane</location>
        <topology evidence="1">Lipid-anchor</topology>
    </subcellularLocation>
</comment>
<dbReference type="SUPFAM" id="SSF50814">
    <property type="entry name" value="Lipocalins"/>
    <property type="match status" value="1"/>
</dbReference>
<gene>
    <name evidence="14" type="ORF">KT71_08259</name>
</gene>
<accession>A4AA41</accession>
<evidence type="ECO:0000313" key="15">
    <source>
        <dbReference type="Proteomes" id="UP000019205"/>
    </source>
</evidence>
<dbReference type="EMBL" id="AAOA02000004">
    <property type="protein sequence ID" value="EAQ97358.2"/>
    <property type="molecule type" value="Genomic_DNA"/>
</dbReference>
<dbReference type="Proteomes" id="UP000019205">
    <property type="component" value="Chromosome"/>
</dbReference>
<keyword evidence="5 12" id="KW-0446">Lipid-binding</keyword>
<keyword evidence="8 12" id="KW-0998">Cell outer membrane</keyword>
<comment type="similarity">
    <text evidence="2 12">Belongs to the calycin superfamily. Lipocalin family.</text>
</comment>
<sequence>MNEIKRRAGLGRMGRLRHLTRWALAAAVLSMLSACLGTPDGVVAVQEFEAERYLGRWYEIARLDHSFERGLKNVTAEYAWREDGSVRVFNRGYDIEDQEWSEIEGKASFVGPQDEAHLKVSFFGPFYASYVVFELERENYEYAFVSGFNRDYLWLLARTPTVSDALRSQFVERASALGFDTEALIWVEHSPVAGSEGG</sequence>
<reference evidence="14 15" key="2">
    <citation type="journal article" date="2009" name="PLoS ONE">
        <title>The photosynthetic apparatus and its regulation in the aerobic gammaproteobacterium Congregibacter litoralis gen. nov., sp. nov.</title>
        <authorList>
            <person name="Spring S."/>
            <person name="Lunsdorf H."/>
            <person name="Fuchs B.M."/>
            <person name="Tindall B.J."/>
        </authorList>
    </citation>
    <scope>NUCLEOTIDE SEQUENCE [LARGE SCALE GENOMIC DNA]</scope>
    <source>
        <strain evidence="14">KT71</strain>
    </source>
</reference>
<dbReference type="GO" id="GO:0006950">
    <property type="term" value="P:response to stress"/>
    <property type="evidence" value="ECO:0007669"/>
    <property type="project" value="UniProtKB-ARBA"/>
</dbReference>
<evidence type="ECO:0000256" key="2">
    <source>
        <dbReference type="ARBA" id="ARBA00006889"/>
    </source>
</evidence>
<evidence type="ECO:0000259" key="13">
    <source>
        <dbReference type="Pfam" id="PF08212"/>
    </source>
</evidence>
<dbReference type="PIRSF" id="PIRSF036893">
    <property type="entry name" value="Lipocalin_ApoD"/>
    <property type="match status" value="1"/>
</dbReference>
<dbReference type="GO" id="GO:0009279">
    <property type="term" value="C:cell outer membrane"/>
    <property type="evidence" value="ECO:0007669"/>
    <property type="project" value="UniProtKB-SubCell"/>
</dbReference>
<evidence type="ECO:0000256" key="9">
    <source>
        <dbReference type="ARBA" id="ARBA00023288"/>
    </source>
</evidence>
<keyword evidence="7" id="KW-0564">Palmitate</keyword>
<evidence type="ECO:0000256" key="6">
    <source>
        <dbReference type="ARBA" id="ARBA00023136"/>
    </source>
</evidence>
<dbReference type="InterPro" id="IPR000566">
    <property type="entry name" value="Lipocln_cytosolic_FA-bd_dom"/>
</dbReference>
<keyword evidence="9 12" id="KW-0449">Lipoprotein</keyword>
<dbReference type="PROSITE" id="PS00213">
    <property type="entry name" value="LIPOCALIN"/>
    <property type="match status" value="1"/>
</dbReference>
<evidence type="ECO:0000256" key="5">
    <source>
        <dbReference type="ARBA" id="ARBA00023121"/>
    </source>
</evidence>
<dbReference type="GO" id="GO:0008289">
    <property type="term" value="F:lipid binding"/>
    <property type="evidence" value="ECO:0007669"/>
    <property type="project" value="UniProtKB-UniRule"/>
</dbReference>
<evidence type="ECO:0000256" key="8">
    <source>
        <dbReference type="ARBA" id="ARBA00023237"/>
    </source>
</evidence>
<evidence type="ECO:0000256" key="11">
    <source>
        <dbReference type="ARBA" id="ARBA00071217"/>
    </source>
</evidence>
<evidence type="ECO:0000256" key="1">
    <source>
        <dbReference type="ARBA" id="ARBA00004459"/>
    </source>
</evidence>
<reference evidence="14 15" key="1">
    <citation type="journal article" date="2007" name="Proc. Natl. Acad. Sci. U.S.A.">
        <title>Characterization of a marine gammaproteobacterium capable of aerobic anoxygenic photosynthesis.</title>
        <authorList>
            <person name="Fuchs B.M."/>
            <person name="Spring S."/>
            <person name="Teeling H."/>
            <person name="Quast C."/>
            <person name="Wulf J."/>
            <person name="Schattenhofer M."/>
            <person name="Yan S."/>
            <person name="Ferriera S."/>
            <person name="Johnson J."/>
            <person name="Glockner F.O."/>
            <person name="Amann R."/>
        </authorList>
    </citation>
    <scope>NUCLEOTIDE SEQUENCE [LARGE SCALE GENOMIC DNA]</scope>
    <source>
        <strain evidence="14">KT71</strain>
    </source>
</reference>
<comment type="subunit">
    <text evidence="3 12">Homodimer.</text>
</comment>
<evidence type="ECO:0000256" key="3">
    <source>
        <dbReference type="ARBA" id="ARBA00011738"/>
    </source>
</evidence>